<sequence length="49" mass="5868">MFHKTTTPSKFALKIKTMLFTKRYFQICSFCFVFFSLIVNDILSYITMD</sequence>
<keyword evidence="1" id="KW-1133">Transmembrane helix</keyword>
<comment type="caution">
    <text evidence="2">The sequence shown here is derived from an EMBL/GenBank/DDBJ whole genome shotgun (WGS) entry which is preliminary data.</text>
</comment>
<gene>
    <name evidence="2" type="ORF">HanXRQr2_Chr05g0232961</name>
</gene>
<reference evidence="2" key="2">
    <citation type="submission" date="2020-06" db="EMBL/GenBank/DDBJ databases">
        <title>Helianthus annuus Genome sequencing and assembly Release 2.</title>
        <authorList>
            <person name="Gouzy J."/>
            <person name="Langlade N."/>
            <person name="Munos S."/>
        </authorList>
    </citation>
    <scope>NUCLEOTIDE SEQUENCE</scope>
    <source>
        <tissue evidence="2">Leaves</tissue>
    </source>
</reference>
<evidence type="ECO:0000256" key="1">
    <source>
        <dbReference type="SAM" id="Phobius"/>
    </source>
</evidence>
<protein>
    <submittedName>
        <fullName evidence="2">Uncharacterized protein</fullName>
    </submittedName>
</protein>
<organism evidence="2 3">
    <name type="scientific">Helianthus annuus</name>
    <name type="common">Common sunflower</name>
    <dbReference type="NCBI Taxonomy" id="4232"/>
    <lineage>
        <taxon>Eukaryota</taxon>
        <taxon>Viridiplantae</taxon>
        <taxon>Streptophyta</taxon>
        <taxon>Embryophyta</taxon>
        <taxon>Tracheophyta</taxon>
        <taxon>Spermatophyta</taxon>
        <taxon>Magnoliopsida</taxon>
        <taxon>eudicotyledons</taxon>
        <taxon>Gunneridae</taxon>
        <taxon>Pentapetalae</taxon>
        <taxon>asterids</taxon>
        <taxon>campanulids</taxon>
        <taxon>Asterales</taxon>
        <taxon>Asteraceae</taxon>
        <taxon>Asteroideae</taxon>
        <taxon>Heliantheae alliance</taxon>
        <taxon>Heliantheae</taxon>
        <taxon>Helianthus</taxon>
    </lineage>
</organism>
<dbReference type="EMBL" id="MNCJ02000320">
    <property type="protein sequence ID" value="KAF5807377.1"/>
    <property type="molecule type" value="Genomic_DNA"/>
</dbReference>
<name>A0A9K3J2W2_HELAN</name>
<keyword evidence="3" id="KW-1185">Reference proteome</keyword>
<evidence type="ECO:0000313" key="3">
    <source>
        <dbReference type="Proteomes" id="UP000215914"/>
    </source>
</evidence>
<keyword evidence="1" id="KW-0472">Membrane</keyword>
<feature type="transmembrane region" description="Helical" evidence="1">
    <location>
        <begin position="24"/>
        <end position="46"/>
    </location>
</feature>
<dbReference type="AlphaFoldDB" id="A0A9K3J2W2"/>
<reference evidence="2" key="1">
    <citation type="journal article" date="2017" name="Nature">
        <title>The sunflower genome provides insights into oil metabolism, flowering and Asterid evolution.</title>
        <authorList>
            <person name="Badouin H."/>
            <person name="Gouzy J."/>
            <person name="Grassa C.J."/>
            <person name="Murat F."/>
            <person name="Staton S.E."/>
            <person name="Cottret L."/>
            <person name="Lelandais-Briere C."/>
            <person name="Owens G.L."/>
            <person name="Carrere S."/>
            <person name="Mayjonade B."/>
            <person name="Legrand L."/>
            <person name="Gill N."/>
            <person name="Kane N.C."/>
            <person name="Bowers J.E."/>
            <person name="Hubner S."/>
            <person name="Bellec A."/>
            <person name="Berard A."/>
            <person name="Berges H."/>
            <person name="Blanchet N."/>
            <person name="Boniface M.C."/>
            <person name="Brunel D."/>
            <person name="Catrice O."/>
            <person name="Chaidir N."/>
            <person name="Claudel C."/>
            <person name="Donnadieu C."/>
            <person name="Faraut T."/>
            <person name="Fievet G."/>
            <person name="Helmstetter N."/>
            <person name="King M."/>
            <person name="Knapp S.J."/>
            <person name="Lai Z."/>
            <person name="Le Paslier M.C."/>
            <person name="Lippi Y."/>
            <person name="Lorenzon L."/>
            <person name="Mandel J.R."/>
            <person name="Marage G."/>
            <person name="Marchand G."/>
            <person name="Marquand E."/>
            <person name="Bret-Mestries E."/>
            <person name="Morien E."/>
            <person name="Nambeesan S."/>
            <person name="Nguyen T."/>
            <person name="Pegot-Espagnet P."/>
            <person name="Pouilly N."/>
            <person name="Raftis F."/>
            <person name="Sallet E."/>
            <person name="Schiex T."/>
            <person name="Thomas J."/>
            <person name="Vandecasteele C."/>
            <person name="Vares D."/>
            <person name="Vear F."/>
            <person name="Vautrin S."/>
            <person name="Crespi M."/>
            <person name="Mangin B."/>
            <person name="Burke J.M."/>
            <person name="Salse J."/>
            <person name="Munos S."/>
            <person name="Vincourt P."/>
            <person name="Rieseberg L.H."/>
            <person name="Langlade N.B."/>
        </authorList>
    </citation>
    <scope>NUCLEOTIDE SEQUENCE</scope>
    <source>
        <tissue evidence="2">Leaves</tissue>
    </source>
</reference>
<proteinExistence type="predicted"/>
<evidence type="ECO:0000313" key="2">
    <source>
        <dbReference type="EMBL" id="KAF5807377.1"/>
    </source>
</evidence>
<dbReference type="Gramene" id="mRNA:HanXRQr2_Chr05g0232961">
    <property type="protein sequence ID" value="CDS:HanXRQr2_Chr05g0232961.1"/>
    <property type="gene ID" value="HanXRQr2_Chr05g0232961"/>
</dbReference>
<keyword evidence="1" id="KW-0812">Transmembrane</keyword>
<accession>A0A9K3J2W2</accession>
<dbReference type="Proteomes" id="UP000215914">
    <property type="component" value="Unassembled WGS sequence"/>
</dbReference>